<evidence type="ECO:0000313" key="2">
    <source>
        <dbReference type="Proteomes" id="UP000250235"/>
    </source>
</evidence>
<organism evidence="1 2">
    <name type="scientific">Dorcoceras hygrometricum</name>
    <dbReference type="NCBI Taxonomy" id="472368"/>
    <lineage>
        <taxon>Eukaryota</taxon>
        <taxon>Viridiplantae</taxon>
        <taxon>Streptophyta</taxon>
        <taxon>Embryophyta</taxon>
        <taxon>Tracheophyta</taxon>
        <taxon>Spermatophyta</taxon>
        <taxon>Magnoliopsida</taxon>
        <taxon>eudicotyledons</taxon>
        <taxon>Gunneridae</taxon>
        <taxon>Pentapetalae</taxon>
        <taxon>asterids</taxon>
        <taxon>lamiids</taxon>
        <taxon>Lamiales</taxon>
        <taxon>Gesneriaceae</taxon>
        <taxon>Didymocarpoideae</taxon>
        <taxon>Trichosporeae</taxon>
        <taxon>Loxocarpinae</taxon>
        <taxon>Dorcoceras</taxon>
    </lineage>
</organism>
<name>A0A2Z7BFV7_9LAMI</name>
<evidence type="ECO:0000313" key="1">
    <source>
        <dbReference type="EMBL" id="KZV33005.1"/>
    </source>
</evidence>
<dbReference type="EMBL" id="KV006336">
    <property type="protein sequence ID" value="KZV33005.1"/>
    <property type="molecule type" value="Genomic_DNA"/>
</dbReference>
<sequence length="140" mass="15883">MNSDNDGFWKNIGIGSSQKINRSRAQIRSRTHRSARVLRRARICSDQIAPSVLAVLNTDQNRCELKKSTVVEQIIRELQAVEKLFKLNSKGTPKLDQLRTSKLEQLRADVMRGVLRVLAACRLLDLVIAECEALYPQLIL</sequence>
<dbReference type="AlphaFoldDB" id="A0A2Z7BFV7"/>
<gene>
    <name evidence="1" type="ORF">F511_24535</name>
</gene>
<keyword evidence="1" id="KW-0808">Transferase</keyword>
<proteinExistence type="predicted"/>
<dbReference type="GO" id="GO:0016301">
    <property type="term" value="F:kinase activity"/>
    <property type="evidence" value="ECO:0007669"/>
    <property type="project" value="UniProtKB-KW"/>
</dbReference>
<keyword evidence="1" id="KW-0418">Kinase</keyword>
<accession>A0A2Z7BFV7</accession>
<reference evidence="1 2" key="1">
    <citation type="journal article" date="2015" name="Proc. Natl. Acad. Sci. U.S.A.">
        <title>The resurrection genome of Boea hygrometrica: A blueprint for survival of dehydration.</title>
        <authorList>
            <person name="Xiao L."/>
            <person name="Yang G."/>
            <person name="Zhang L."/>
            <person name="Yang X."/>
            <person name="Zhao S."/>
            <person name="Ji Z."/>
            <person name="Zhou Q."/>
            <person name="Hu M."/>
            <person name="Wang Y."/>
            <person name="Chen M."/>
            <person name="Xu Y."/>
            <person name="Jin H."/>
            <person name="Xiao X."/>
            <person name="Hu G."/>
            <person name="Bao F."/>
            <person name="Hu Y."/>
            <person name="Wan P."/>
            <person name="Li L."/>
            <person name="Deng X."/>
            <person name="Kuang T."/>
            <person name="Xiang C."/>
            <person name="Zhu J.K."/>
            <person name="Oliver M.J."/>
            <person name="He Y."/>
        </authorList>
    </citation>
    <scope>NUCLEOTIDE SEQUENCE [LARGE SCALE GENOMIC DNA]</scope>
    <source>
        <strain evidence="2">cv. XS01</strain>
    </source>
</reference>
<dbReference type="Proteomes" id="UP000250235">
    <property type="component" value="Unassembled WGS sequence"/>
</dbReference>
<protein>
    <submittedName>
        <fullName evidence="1">Putative LRR receptor-like serine/threonine-protein kinase</fullName>
    </submittedName>
</protein>
<keyword evidence="1" id="KW-0675">Receptor</keyword>
<keyword evidence="2" id="KW-1185">Reference proteome</keyword>